<evidence type="ECO:0000256" key="2">
    <source>
        <dbReference type="ARBA" id="ARBA00022448"/>
    </source>
</evidence>
<keyword evidence="4 7" id="KW-0812">Transmembrane</keyword>
<keyword evidence="6 7" id="KW-0998">Cell outer membrane</keyword>
<dbReference type="PROSITE" id="PS52016">
    <property type="entry name" value="TONB_DEPENDENT_REC_3"/>
    <property type="match status" value="1"/>
</dbReference>
<dbReference type="Pfam" id="PF13715">
    <property type="entry name" value="CarbopepD_reg_2"/>
    <property type="match status" value="1"/>
</dbReference>
<keyword evidence="2 7" id="KW-0813">Transport</keyword>
<dbReference type="InterPro" id="IPR012910">
    <property type="entry name" value="Plug_dom"/>
</dbReference>
<evidence type="ECO:0000313" key="10">
    <source>
        <dbReference type="Proteomes" id="UP001065174"/>
    </source>
</evidence>
<dbReference type="InterPro" id="IPR023997">
    <property type="entry name" value="TonB-dep_OMP_SusC/RagA_CS"/>
</dbReference>
<evidence type="ECO:0000256" key="5">
    <source>
        <dbReference type="ARBA" id="ARBA00023136"/>
    </source>
</evidence>
<dbReference type="InterPro" id="IPR036942">
    <property type="entry name" value="Beta-barrel_TonB_sf"/>
</dbReference>
<feature type="domain" description="TonB-dependent receptor plug" evidence="8">
    <location>
        <begin position="107"/>
        <end position="237"/>
    </location>
</feature>
<organism evidence="9 10">
    <name type="scientific">Reichenbachiella agarivorans</name>
    <dbReference type="NCBI Taxonomy" id="2979464"/>
    <lineage>
        <taxon>Bacteria</taxon>
        <taxon>Pseudomonadati</taxon>
        <taxon>Bacteroidota</taxon>
        <taxon>Cytophagia</taxon>
        <taxon>Cytophagales</taxon>
        <taxon>Reichenbachiellaceae</taxon>
        <taxon>Reichenbachiella</taxon>
    </lineage>
</organism>
<dbReference type="InterPro" id="IPR037066">
    <property type="entry name" value="Plug_dom_sf"/>
</dbReference>
<gene>
    <name evidence="9" type="ORF">N6H18_01805</name>
</gene>
<evidence type="ECO:0000256" key="7">
    <source>
        <dbReference type="PROSITE-ProRule" id="PRU01360"/>
    </source>
</evidence>
<protein>
    <submittedName>
        <fullName evidence="9">SusC/RagA family TonB-linked outer membrane protein</fullName>
    </submittedName>
</protein>
<comment type="subcellular location">
    <subcellularLocation>
        <location evidence="1 7">Cell outer membrane</location>
        <topology evidence="1 7">Multi-pass membrane protein</topology>
    </subcellularLocation>
</comment>
<keyword evidence="3 7" id="KW-1134">Transmembrane beta strand</keyword>
<dbReference type="SUPFAM" id="SSF49464">
    <property type="entry name" value="Carboxypeptidase regulatory domain-like"/>
    <property type="match status" value="1"/>
</dbReference>
<dbReference type="EMBL" id="CP106679">
    <property type="protein sequence ID" value="UXP34145.1"/>
    <property type="molecule type" value="Genomic_DNA"/>
</dbReference>
<reference evidence="9" key="1">
    <citation type="submission" date="2022-09" db="EMBL/GenBank/DDBJ databases">
        <title>Comparative genomics and taxonomic characterization of three novel marine species of genus Reichenbachiella exhibiting antioxidant and polysaccharide degradation activities.</title>
        <authorList>
            <person name="Muhammad N."/>
            <person name="Lee Y.-J."/>
            <person name="Ko J."/>
            <person name="Kim S.-G."/>
        </authorList>
    </citation>
    <scope>NUCLEOTIDE SEQUENCE</scope>
    <source>
        <strain evidence="9">BKB1-1</strain>
    </source>
</reference>
<dbReference type="InterPro" id="IPR008969">
    <property type="entry name" value="CarboxyPept-like_regulatory"/>
</dbReference>
<dbReference type="Gene3D" id="2.60.40.1120">
    <property type="entry name" value="Carboxypeptidase-like, regulatory domain"/>
    <property type="match status" value="1"/>
</dbReference>
<dbReference type="NCBIfam" id="TIGR04057">
    <property type="entry name" value="SusC_RagA_signa"/>
    <property type="match status" value="1"/>
</dbReference>
<dbReference type="Gene3D" id="2.40.170.20">
    <property type="entry name" value="TonB-dependent receptor, beta-barrel domain"/>
    <property type="match status" value="1"/>
</dbReference>
<sequence>MLLSALVTESWAQDRTVSGKVTDDTGESIPGANIILKGTTTGTTSDIDGNWKLSVPSDGGTLVFTFVGMAAQEVEIGSRSVVDVAMASDAKQLTEVVVTALGISREKRSLGYAVSSLDNDDLVRSGEDDIIQSLAAKAPGVQVTSSAGTPGASSKVLLRGAATLTGATQPLIIVDGIPIDNSTTQSSPRDYPFNENLQGVNNSNRAVDINPADIESVTILKGPAAAALYGERAGNGAIIYTTKRGKGEKGLGVKVSTGVEFTQVNKLPEMNDKYIAGNNGVALPLGDPGPDGLFFTADDVALGTQLSWGPEAGPGDVIYDNNDNFFETGVSYTNSIEVTGGNENTSVRLSVSDLRQSGMIPNSEFDRTTARLTLDTYLSKNVKVGGTANYIHSSQIAPQNGSNLAGIMLGLLRMPINYDSRNYINDAGFQNTYFGVYDNPFYTAYENPFTSDVNRFLGNIYLDYKISDNFNFTYRLGSDVYSDNRKSVFAISSQGDDFGGLGQINENRIGSTELYGDGILSYRGKVGEKLTVNARLGHNFRIGTSDNVFARGRMMTIPNFYNLNNTSDLYASQSESEIRSQALFGELSFDYGNWFYLSLTGRNEWSSTFELENNSFFYPSASASVVFTELFPKPDWFTFGKVRYSYAQVGISPVAYATRPLYSSPTFTDGFTNGLSVPYNGVSAFSQSDALFSSDLKPEIQVGNEVGLNLIFMDGLFEIDYTYYNQTSKDLLMYLPLPGSSGYTSSYTNAGELVNKGHEIALGINPIRTNDFDWTIGLNWSKNISEVTKLAEGVEEVSIESAFASIGSFAIVGEPLGVFYGTKWERDDAGNKLIGANGRPIISPESGNVGNPLPDWLAGIRNTITYKNLSFSFLLDIRRGGSIWNGTYARINQYGGTAESEDRERNYLVEGVYAPGTVVDGVDVSGQTNATEITANTYYRFVVGDAGGAAEEFVEEVNWFRVRDMSLSYTFDLKDSKLGVNYLKLTAAGRNLFLDTNYKGVDPESSLTGAGSNINGLDYFNNPGSKSYLFTLSLGF</sequence>
<dbReference type="Pfam" id="PF07715">
    <property type="entry name" value="Plug"/>
    <property type="match status" value="1"/>
</dbReference>
<dbReference type="SUPFAM" id="SSF56935">
    <property type="entry name" value="Porins"/>
    <property type="match status" value="1"/>
</dbReference>
<dbReference type="InterPro" id="IPR039426">
    <property type="entry name" value="TonB-dep_rcpt-like"/>
</dbReference>
<evidence type="ECO:0000256" key="1">
    <source>
        <dbReference type="ARBA" id="ARBA00004571"/>
    </source>
</evidence>
<accession>A0ABY6CUE8</accession>
<dbReference type="Proteomes" id="UP001065174">
    <property type="component" value="Chromosome"/>
</dbReference>
<dbReference type="InterPro" id="IPR023996">
    <property type="entry name" value="TonB-dep_OMP_SusC/RagA"/>
</dbReference>
<evidence type="ECO:0000313" key="9">
    <source>
        <dbReference type="EMBL" id="UXP34145.1"/>
    </source>
</evidence>
<comment type="similarity">
    <text evidence="7">Belongs to the TonB-dependent receptor family.</text>
</comment>
<evidence type="ECO:0000259" key="8">
    <source>
        <dbReference type="Pfam" id="PF07715"/>
    </source>
</evidence>
<evidence type="ECO:0000256" key="4">
    <source>
        <dbReference type="ARBA" id="ARBA00022692"/>
    </source>
</evidence>
<evidence type="ECO:0000256" key="3">
    <source>
        <dbReference type="ARBA" id="ARBA00022452"/>
    </source>
</evidence>
<evidence type="ECO:0000256" key="6">
    <source>
        <dbReference type="ARBA" id="ARBA00023237"/>
    </source>
</evidence>
<dbReference type="NCBIfam" id="TIGR04056">
    <property type="entry name" value="OMP_RagA_SusC"/>
    <property type="match status" value="1"/>
</dbReference>
<keyword evidence="5 7" id="KW-0472">Membrane</keyword>
<keyword evidence="10" id="KW-1185">Reference proteome</keyword>
<proteinExistence type="inferred from homology"/>
<name>A0ABY6CUE8_9BACT</name>
<dbReference type="Gene3D" id="2.170.130.10">
    <property type="entry name" value="TonB-dependent receptor, plug domain"/>
    <property type="match status" value="1"/>
</dbReference>